<evidence type="ECO:0000313" key="1">
    <source>
        <dbReference type="EMBL" id="CUV48206.1"/>
    </source>
</evidence>
<dbReference type="AlphaFoldDB" id="A0A0S4WPJ2"/>
<organism evidence="1">
    <name type="scientific">Ralstonia solanacearum</name>
    <name type="common">Pseudomonas solanacearum</name>
    <dbReference type="NCBI Taxonomy" id="305"/>
    <lineage>
        <taxon>Bacteria</taxon>
        <taxon>Pseudomonadati</taxon>
        <taxon>Pseudomonadota</taxon>
        <taxon>Betaproteobacteria</taxon>
        <taxon>Burkholderiales</taxon>
        <taxon>Burkholderiaceae</taxon>
        <taxon>Ralstonia</taxon>
        <taxon>Ralstonia solanacearum species complex</taxon>
    </lineage>
</organism>
<name>A0A0S4WPJ2_RALSL</name>
<gene>
    <name evidence="1" type="ORF">TO10_v1_2110001</name>
</gene>
<reference evidence="1" key="1">
    <citation type="submission" date="2015-10" db="EMBL/GenBank/DDBJ databases">
        <authorList>
            <person name="Gilbert D.G."/>
        </authorList>
    </citation>
    <scope>NUCLEOTIDE SEQUENCE</scope>
    <source>
        <strain evidence="1">Phyl III-seqv23</strain>
    </source>
</reference>
<dbReference type="EMBL" id="LN899827">
    <property type="protein sequence ID" value="CUV48206.1"/>
    <property type="molecule type" value="Genomic_DNA"/>
</dbReference>
<sequence>MTGEKMKDQITIRLNLEGDGSGELFVEFSLNGFSGKGSAWFDLAKLEDQVRNFSEFPLSIDRLPCIRGGYWNDDATEIQQEHVYLSARPRGLAGDVIFMVRLATPVETGMDSELNYSASAELRATYQQLSEFSTNFIRLIRGEIGEIRLG</sequence>
<proteinExistence type="predicted"/>
<protein>
    <submittedName>
        <fullName evidence="1">Hypothethical protein</fullName>
    </submittedName>
</protein>
<accession>A0A0S4WPJ2</accession>